<dbReference type="AlphaFoldDB" id="A0AAV5UFT8"/>
<dbReference type="InterPro" id="IPR029047">
    <property type="entry name" value="HSP70_peptide-bd_sf"/>
</dbReference>
<comment type="caution">
    <text evidence="4">The sequence shown here is derived from an EMBL/GenBank/DDBJ whole genome shotgun (WGS) entry which is preliminary data.</text>
</comment>
<evidence type="ECO:0000256" key="3">
    <source>
        <dbReference type="ARBA" id="ARBA00022840"/>
    </source>
</evidence>
<dbReference type="GO" id="GO:0140662">
    <property type="term" value="F:ATP-dependent protein folding chaperone"/>
    <property type="evidence" value="ECO:0007669"/>
    <property type="project" value="InterPro"/>
</dbReference>
<reference evidence="4" key="1">
    <citation type="submission" date="2023-10" db="EMBL/GenBank/DDBJ databases">
        <title>Genome assembly of Pristionchus species.</title>
        <authorList>
            <person name="Yoshida K."/>
            <person name="Sommer R.J."/>
        </authorList>
    </citation>
    <scope>NUCLEOTIDE SEQUENCE</scope>
    <source>
        <strain evidence="4">RS0144</strain>
    </source>
</reference>
<keyword evidence="3" id="KW-0067">ATP-binding</keyword>
<sequence>MSTIIPRNTVIPTTKSETYVTCCDNQDEVYVGRESKVAKHNNLLGEFTLSGIPPAPSGVPQIEVTFDIDANGILNVSAKEKSTGIDGKITVSSSQAKLTKDEIDKMAAEMATTKV</sequence>
<dbReference type="InterPro" id="IPR013126">
    <property type="entry name" value="Hsp_70_fam"/>
</dbReference>
<organism evidence="4 5">
    <name type="scientific">Pristionchus entomophagus</name>
    <dbReference type="NCBI Taxonomy" id="358040"/>
    <lineage>
        <taxon>Eukaryota</taxon>
        <taxon>Metazoa</taxon>
        <taxon>Ecdysozoa</taxon>
        <taxon>Nematoda</taxon>
        <taxon>Chromadorea</taxon>
        <taxon>Rhabditida</taxon>
        <taxon>Rhabditina</taxon>
        <taxon>Diplogasteromorpha</taxon>
        <taxon>Diplogasteroidea</taxon>
        <taxon>Neodiplogasteridae</taxon>
        <taxon>Pristionchus</taxon>
    </lineage>
</organism>
<dbReference type="GO" id="GO:0005524">
    <property type="term" value="F:ATP binding"/>
    <property type="evidence" value="ECO:0007669"/>
    <property type="project" value="UniProtKB-KW"/>
</dbReference>
<protein>
    <submittedName>
        <fullName evidence="4">Uncharacterized protein</fullName>
    </submittedName>
</protein>
<dbReference type="PANTHER" id="PTHR19375">
    <property type="entry name" value="HEAT SHOCK PROTEIN 70KDA"/>
    <property type="match status" value="1"/>
</dbReference>
<dbReference type="Gene3D" id="2.60.34.10">
    <property type="entry name" value="Substrate Binding Domain Of DNAk, Chain A, domain 1"/>
    <property type="match status" value="1"/>
</dbReference>
<evidence type="ECO:0000256" key="2">
    <source>
        <dbReference type="ARBA" id="ARBA00022741"/>
    </source>
</evidence>
<evidence type="ECO:0000313" key="5">
    <source>
        <dbReference type="Proteomes" id="UP001432027"/>
    </source>
</evidence>
<dbReference type="Pfam" id="PF00012">
    <property type="entry name" value="HSP70"/>
    <property type="match status" value="1"/>
</dbReference>
<dbReference type="Proteomes" id="UP001432027">
    <property type="component" value="Unassembled WGS sequence"/>
</dbReference>
<accession>A0AAV5UFT8</accession>
<proteinExistence type="inferred from homology"/>
<keyword evidence="2" id="KW-0547">Nucleotide-binding</keyword>
<dbReference type="EMBL" id="BTSX01000006">
    <property type="protein sequence ID" value="GMT05331.1"/>
    <property type="molecule type" value="Genomic_DNA"/>
</dbReference>
<gene>
    <name evidence="4" type="ORF">PENTCL1PPCAC_27505</name>
</gene>
<name>A0AAV5UFT8_9BILA</name>
<comment type="similarity">
    <text evidence="1">Belongs to the heat shock protein 70 family.</text>
</comment>
<dbReference type="SUPFAM" id="SSF100920">
    <property type="entry name" value="Heat shock protein 70kD (HSP70), peptide-binding domain"/>
    <property type="match status" value="1"/>
</dbReference>
<evidence type="ECO:0000256" key="1">
    <source>
        <dbReference type="ARBA" id="ARBA00007381"/>
    </source>
</evidence>
<evidence type="ECO:0000313" key="4">
    <source>
        <dbReference type="EMBL" id="GMT05331.1"/>
    </source>
</evidence>
<keyword evidence="5" id="KW-1185">Reference proteome</keyword>